<feature type="compositionally biased region" description="Low complexity" evidence="1">
    <location>
        <begin position="161"/>
        <end position="176"/>
    </location>
</feature>
<name>A0A6A6AYD8_9PEZI</name>
<organism evidence="2 3">
    <name type="scientific">Aplosporella prunicola CBS 121167</name>
    <dbReference type="NCBI Taxonomy" id="1176127"/>
    <lineage>
        <taxon>Eukaryota</taxon>
        <taxon>Fungi</taxon>
        <taxon>Dikarya</taxon>
        <taxon>Ascomycota</taxon>
        <taxon>Pezizomycotina</taxon>
        <taxon>Dothideomycetes</taxon>
        <taxon>Dothideomycetes incertae sedis</taxon>
        <taxon>Botryosphaeriales</taxon>
        <taxon>Aplosporellaceae</taxon>
        <taxon>Aplosporella</taxon>
    </lineage>
</organism>
<evidence type="ECO:0000256" key="1">
    <source>
        <dbReference type="SAM" id="MobiDB-lite"/>
    </source>
</evidence>
<keyword evidence="3" id="KW-1185">Reference proteome</keyword>
<evidence type="ECO:0000313" key="2">
    <source>
        <dbReference type="EMBL" id="KAF2136626.1"/>
    </source>
</evidence>
<evidence type="ECO:0000313" key="3">
    <source>
        <dbReference type="Proteomes" id="UP000799438"/>
    </source>
</evidence>
<gene>
    <name evidence="2" type="ORF">K452DRAFT_362393</name>
</gene>
<protein>
    <submittedName>
        <fullName evidence="2">Uncharacterized protein</fullName>
    </submittedName>
</protein>
<dbReference type="Proteomes" id="UP000799438">
    <property type="component" value="Unassembled WGS sequence"/>
</dbReference>
<feature type="compositionally biased region" description="Basic and acidic residues" evidence="1">
    <location>
        <begin position="47"/>
        <end position="59"/>
    </location>
</feature>
<feature type="compositionally biased region" description="Basic and acidic residues" evidence="1">
    <location>
        <begin position="566"/>
        <end position="581"/>
    </location>
</feature>
<feature type="compositionally biased region" description="Polar residues" evidence="1">
    <location>
        <begin position="536"/>
        <end position="560"/>
    </location>
</feature>
<dbReference type="GeneID" id="54304001"/>
<feature type="region of interest" description="Disordered" evidence="1">
    <location>
        <begin position="1"/>
        <end position="83"/>
    </location>
</feature>
<reference evidence="2" key="1">
    <citation type="journal article" date="2020" name="Stud. Mycol.">
        <title>101 Dothideomycetes genomes: a test case for predicting lifestyles and emergence of pathogens.</title>
        <authorList>
            <person name="Haridas S."/>
            <person name="Albert R."/>
            <person name="Binder M."/>
            <person name="Bloem J."/>
            <person name="Labutti K."/>
            <person name="Salamov A."/>
            <person name="Andreopoulos B."/>
            <person name="Baker S."/>
            <person name="Barry K."/>
            <person name="Bills G."/>
            <person name="Bluhm B."/>
            <person name="Cannon C."/>
            <person name="Castanera R."/>
            <person name="Culley D."/>
            <person name="Daum C."/>
            <person name="Ezra D."/>
            <person name="Gonzalez J."/>
            <person name="Henrissat B."/>
            <person name="Kuo A."/>
            <person name="Liang C."/>
            <person name="Lipzen A."/>
            <person name="Lutzoni F."/>
            <person name="Magnuson J."/>
            <person name="Mondo S."/>
            <person name="Nolan M."/>
            <person name="Ohm R."/>
            <person name="Pangilinan J."/>
            <person name="Park H.-J."/>
            <person name="Ramirez L."/>
            <person name="Alfaro M."/>
            <person name="Sun H."/>
            <person name="Tritt A."/>
            <person name="Yoshinaga Y."/>
            <person name="Zwiers L.-H."/>
            <person name="Turgeon B."/>
            <person name="Goodwin S."/>
            <person name="Spatafora J."/>
            <person name="Crous P."/>
            <person name="Grigoriev I."/>
        </authorList>
    </citation>
    <scope>NUCLEOTIDE SEQUENCE</scope>
    <source>
        <strain evidence="2">CBS 121167</strain>
    </source>
</reference>
<feature type="compositionally biased region" description="Polar residues" evidence="1">
    <location>
        <begin position="695"/>
        <end position="705"/>
    </location>
</feature>
<feature type="compositionally biased region" description="Low complexity" evidence="1">
    <location>
        <begin position="470"/>
        <end position="481"/>
    </location>
</feature>
<feature type="region of interest" description="Disordered" evidence="1">
    <location>
        <begin position="470"/>
        <end position="653"/>
    </location>
</feature>
<feature type="region of interest" description="Disordered" evidence="1">
    <location>
        <begin position="820"/>
        <end position="842"/>
    </location>
</feature>
<sequence length="903" mass="97742">MHTTGPLYQHHRRYPSSFMNHTPRPYETSSTSSSAPGAPGAGAGAGTHRESERERHPQPHQDQGLHQLSLENPPSSTPPSEPWWNLLTPDTFYPPPPWSLSEIDASVVAKEALLKNGVGEEKDAICTVVQHHRHPALARHLSSDLNSAEDAKALLMLKETTTATTASASSSRSRTSLDTVHRDQRTSTEHHPLTRARRRFSWDQQQDTSPPRPRMVSAGVPRTPYSRVPSDNPFDLAYFLRNTAPGSARYADANKKRRGRRSALRFLGYKGRKSLAERVGTVEGGYPGKPPSPEFFVPSQGVMQKVSKDGKKYLQIVPDLGLSDDTSMTSWGNEIHKQKSVATLPDTLGPLATDTFDNWLSSSLGMAQDPASDPVISAMAEEPIASPVGLRKGSLPLPERKTSLPEYRRVSLAEDPRPALRKVSTVSSNSTGTEIRRKPVPGTELGLSIIDKPDIKKSACAAATDAKAALFSNPPSNLPSPAVGASEPLPRLSNEQATAGALKEEDLSCDRSGSAEDSSTEQQRLAGLGLRRPSSCKEQQSRAASPNEMQQSKQASSTVTETEDEATAHHNRVDSLLDRPDSATSSSSPPSRDRPRHGARQVTRHRTREDKIRARKLRDLQRERHGIDEIVSQPLVEETSSADIGRRSSSRDQLERAKLLRRRKEDGQGQASIVTITRPVSTALLLPSDEDKLSSPASGTNTAISLSPVHTLLDNPPSPLPKKPTKAKPARLVLRERHPSYSRPLPIAVRTASDMMPVAAEPAEREDRDEFLVRSGGSYHSQGHAHARRASSLKFVPGGEQQRVSHDTLRTPSAMSVTSAAAGSVVGQPAASQGGGGRDRAGEMEARVEELERQNRLLEAALQAVLKAGGVVQGRCACGQAVVGQQASALDVYLNARMGGEGS</sequence>
<feature type="compositionally biased region" description="Basic and acidic residues" evidence="1">
    <location>
        <begin position="607"/>
        <end position="628"/>
    </location>
</feature>
<feature type="compositionally biased region" description="Basic and acidic residues" evidence="1">
    <location>
        <begin position="644"/>
        <end position="653"/>
    </location>
</feature>
<dbReference type="RefSeq" id="XP_033392344.1">
    <property type="nucleotide sequence ID" value="XM_033546495.1"/>
</dbReference>
<feature type="region of interest" description="Disordered" evidence="1">
    <location>
        <begin position="689"/>
        <end position="729"/>
    </location>
</feature>
<feature type="compositionally biased region" description="Polar residues" evidence="1">
    <location>
        <begin position="424"/>
        <end position="433"/>
    </location>
</feature>
<dbReference type="EMBL" id="ML995515">
    <property type="protein sequence ID" value="KAF2136626.1"/>
    <property type="molecule type" value="Genomic_DNA"/>
</dbReference>
<feature type="compositionally biased region" description="Basic residues" evidence="1">
    <location>
        <begin position="594"/>
        <end position="606"/>
    </location>
</feature>
<dbReference type="OrthoDB" id="3832538at2759"/>
<feature type="compositionally biased region" description="Basic and acidic residues" evidence="1">
    <location>
        <begin position="179"/>
        <end position="192"/>
    </location>
</feature>
<feature type="region of interest" description="Disordered" evidence="1">
    <location>
        <begin position="161"/>
        <end position="227"/>
    </location>
</feature>
<accession>A0A6A6AYD8</accession>
<feature type="compositionally biased region" description="Low complexity" evidence="1">
    <location>
        <begin position="28"/>
        <end position="38"/>
    </location>
</feature>
<feature type="region of interest" description="Disordered" evidence="1">
    <location>
        <begin position="412"/>
        <end position="439"/>
    </location>
</feature>
<dbReference type="AlphaFoldDB" id="A0A6A6AYD8"/>
<proteinExistence type="predicted"/>